<keyword evidence="3" id="KW-0346">Stress response</keyword>
<sequence>MRTLKVKCPTWVHVETFYSRKLRKDKTLTLRVPFRPEDGSQLSLGLDLPTGEQIPIPGTVINVTPEDDGRRNAMRLFLHGLTPELLARLKALVAEAKESAPEQFTMPPPTPPGSSAVPPPVPRAASAPRSAPPPAPPVAPKAPATQAPQEFDLTSALRPMPKAASAALPASRPEDAPVDELIEPPYTPTIDSVSEYERDVFVQLDETLRRLRESSAHEVLGVAEDADVAAVREAYFALSKRFHPDLFARYRSTAILHMAQELFILINKAYDRTRDALVAAGQAIVAGPALISHEGWLAGFSDIDAADEPGAAEPAADGSGTWSLSDSSVAARYPGIEDVLGLVAERKFEEAREQVAAALHFDPRDRRMRAIYHVISGRELMAAGEDSAAVTQFEAALAHDRNSREARDGLDELRARGRHSGPYPRTLR</sequence>
<accession>D0LK32</accession>
<feature type="compositionally biased region" description="Pro residues" evidence="1">
    <location>
        <begin position="106"/>
        <end position="122"/>
    </location>
</feature>
<dbReference type="InterPro" id="IPR036869">
    <property type="entry name" value="J_dom_sf"/>
</dbReference>
<dbReference type="InterPro" id="IPR001623">
    <property type="entry name" value="DnaJ_domain"/>
</dbReference>
<protein>
    <submittedName>
        <fullName evidence="3">Heat shock protein DnaJ domain protein</fullName>
    </submittedName>
</protein>
<keyword evidence="4" id="KW-1185">Reference proteome</keyword>
<dbReference type="CDD" id="cd06257">
    <property type="entry name" value="DnaJ"/>
    <property type="match status" value="1"/>
</dbReference>
<evidence type="ECO:0000256" key="1">
    <source>
        <dbReference type="SAM" id="MobiDB-lite"/>
    </source>
</evidence>
<dbReference type="Pfam" id="PF00226">
    <property type="entry name" value="DnaJ"/>
    <property type="match status" value="1"/>
</dbReference>
<feature type="domain" description="J" evidence="2">
    <location>
        <begin position="215"/>
        <end position="278"/>
    </location>
</feature>
<evidence type="ECO:0000313" key="3">
    <source>
        <dbReference type="EMBL" id="ACY13066.1"/>
    </source>
</evidence>
<dbReference type="AlphaFoldDB" id="D0LK32"/>
<feature type="region of interest" description="Disordered" evidence="1">
    <location>
        <begin position="99"/>
        <end position="145"/>
    </location>
</feature>
<organism evidence="3 4">
    <name type="scientific">Haliangium ochraceum (strain DSM 14365 / JCM 11303 / SMP-2)</name>
    <dbReference type="NCBI Taxonomy" id="502025"/>
    <lineage>
        <taxon>Bacteria</taxon>
        <taxon>Pseudomonadati</taxon>
        <taxon>Myxococcota</taxon>
        <taxon>Polyangia</taxon>
        <taxon>Haliangiales</taxon>
        <taxon>Kofleriaceae</taxon>
        <taxon>Haliangium</taxon>
    </lineage>
</organism>
<reference evidence="3 4" key="1">
    <citation type="journal article" date="2010" name="Stand. Genomic Sci.">
        <title>Complete genome sequence of Haliangium ochraceum type strain (SMP-2).</title>
        <authorList>
            <consortium name="US DOE Joint Genome Institute (JGI-PGF)"/>
            <person name="Ivanova N."/>
            <person name="Daum C."/>
            <person name="Lang E."/>
            <person name="Abt B."/>
            <person name="Kopitz M."/>
            <person name="Saunders E."/>
            <person name="Lapidus A."/>
            <person name="Lucas S."/>
            <person name="Glavina Del Rio T."/>
            <person name="Nolan M."/>
            <person name="Tice H."/>
            <person name="Copeland A."/>
            <person name="Cheng J.F."/>
            <person name="Chen F."/>
            <person name="Bruce D."/>
            <person name="Goodwin L."/>
            <person name="Pitluck S."/>
            <person name="Mavromatis K."/>
            <person name="Pati A."/>
            <person name="Mikhailova N."/>
            <person name="Chen A."/>
            <person name="Palaniappan K."/>
            <person name="Land M."/>
            <person name="Hauser L."/>
            <person name="Chang Y.J."/>
            <person name="Jeffries C.D."/>
            <person name="Detter J.C."/>
            <person name="Brettin T."/>
            <person name="Rohde M."/>
            <person name="Goker M."/>
            <person name="Bristow J."/>
            <person name="Markowitz V."/>
            <person name="Eisen J.A."/>
            <person name="Hugenholtz P."/>
            <person name="Kyrpides N.C."/>
            <person name="Klenk H.P."/>
        </authorList>
    </citation>
    <scope>NUCLEOTIDE SEQUENCE [LARGE SCALE GENOMIC DNA]</scope>
    <source>
        <strain evidence="4">DSM 14365 / CIP 107738 / JCM 11303 / AJ 13395 / SMP-2</strain>
    </source>
</reference>
<gene>
    <name evidence="3" type="ordered locus">Hoch_0425</name>
</gene>
<dbReference type="Proteomes" id="UP000001880">
    <property type="component" value="Chromosome"/>
</dbReference>
<dbReference type="HOGENOM" id="CLU_640563_0_0_7"/>
<dbReference type="PROSITE" id="PS50076">
    <property type="entry name" value="DNAJ_2"/>
    <property type="match status" value="1"/>
</dbReference>
<dbReference type="RefSeq" id="WP_012825693.1">
    <property type="nucleotide sequence ID" value="NC_013440.1"/>
</dbReference>
<dbReference type="STRING" id="502025.Hoch_0425"/>
<feature type="compositionally biased region" description="Basic and acidic residues" evidence="1">
    <location>
        <begin position="401"/>
        <end position="415"/>
    </location>
</feature>
<evidence type="ECO:0000259" key="2">
    <source>
        <dbReference type="PROSITE" id="PS50076"/>
    </source>
</evidence>
<dbReference type="EMBL" id="CP001804">
    <property type="protein sequence ID" value="ACY13066.1"/>
    <property type="molecule type" value="Genomic_DNA"/>
</dbReference>
<dbReference type="Gene3D" id="1.10.287.110">
    <property type="entry name" value="DnaJ domain"/>
    <property type="match status" value="1"/>
</dbReference>
<evidence type="ECO:0000313" key="4">
    <source>
        <dbReference type="Proteomes" id="UP000001880"/>
    </source>
</evidence>
<dbReference type="SUPFAM" id="SSF46565">
    <property type="entry name" value="Chaperone J-domain"/>
    <property type="match status" value="1"/>
</dbReference>
<dbReference type="KEGG" id="hoh:Hoch_0425"/>
<name>D0LK32_HALO1</name>
<dbReference type="eggNOG" id="COG2214">
    <property type="taxonomic scope" value="Bacteria"/>
</dbReference>
<dbReference type="SMART" id="SM00271">
    <property type="entry name" value="DnaJ"/>
    <property type="match status" value="1"/>
</dbReference>
<feature type="region of interest" description="Disordered" evidence="1">
    <location>
        <begin position="401"/>
        <end position="428"/>
    </location>
</feature>
<proteinExistence type="predicted"/>
<feature type="compositionally biased region" description="Pro residues" evidence="1">
    <location>
        <begin position="130"/>
        <end position="140"/>
    </location>
</feature>
<feature type="region of interest" description="Disordered" evidence="1">
    <location>
        <begin position="162"/>
        <end position="189"/>
    </location>
</feature>